<dbReference type="InterPro" id="IPR007416">
    <property type="entry name" value="YggL_50S_bp"/>
</dbReference>
<evidence type="ECO:0000313" key="2">
    <source>
        <dbReference type="Proteomes" id="UP000198854"/>
    </source>
</evidence>
<dbReference type="STRING" id="861298.SAMN04488136_13050"/>
<dbReference type="PANTHER" id="PTHR38778">
    <property type="entry name" value="CYTOPLASMIC PROTEIN-RELATED"/>
    <property type="match status" value="1"/>
</dbReference>
<dbReference type="GO" id="GO:0005829">
    <property type="term" value="C:cytosol"/>
    <property type="evidence" value="ECO:0007669"/>
    <property type="project" value="TreeGrafter"/>
</dbReference>
<dbReference type="RefSeq" id="WP_093278118.1">
    <property type="nucleotide sequence ID" value="NZ_FNDD01000030.1"/>
</dbReference>
<evidence type="ECO:0008006" key="3">
    <source>
        <dbReference type="Google" id="ProtNLM"/>
    </source>
</evidence>
<organism evidence="1 2">
    <name type="scientific">Vibrio xiamenensis</name>
    <dbReference type="NCBI Taxonomy" id="861298"/>
    <lineage>
        <taxon>Bacteria</taxon>
        <taxon>Pseudomonadati</taxon>
        <taxon>Pseudomonadota</taxon>
        <taxon>Gammaproteobacteria</taxon>
        <taxon>Vibrionales</taxon>
        <taxon>Vibrionaceae</taxon>
        <taxon>Vibrio</taxon>
    </lineage>
</organism>
<accession>A0A1G8FGP3</accession>
<dbReference type="PANTHER" id="PTHR38778:SF1">
    <property type="entry name" value="CYTOPLASMIC PROTEIN"/>
    <property type="match status" value="1"/>
</dbReference>
<dbReference type="Pfam" id="PF04320">
    <property type="entry name" value="YggL_50S_bp"/>
    <property type="match status" value="1"/>
</dbReference>
<name>A0A1G8FGP3_9VIBR</name>
<dbReference type="Proteomes" id="UP000198854">
    <property type="component" value="Unassembled WGS sequence"/>
</dbReference>
<protein>
    <recommendedName>
        <fullName evidence="3">DUF469 domain-containing protein</fullName>
    </recommendedName>
</protein>
<dbReference type="EMBL" id="FNDD01000030">
    <property type="protein sequence ID" value="SDH81179.1"/>
    <property type="molecule type" value="Genomic_DNA"/>
</dbReference>
<reference evidence="1 2" key="1">
    <citation type="submission" date="2016-10" db="EMBL/GenBank/DDBJ databases">
        <authorList>
            <person name="de Groot N.N."/>
        </authorList>
    </citation>
    <scope>NUCLEOTIDE SEQUENCE [LARGE SCALE GENOMIC DNA]</scope>
    <source>
        <strain evidence="1 2">CGMCC 1.10228</strain>
    </source>
</reference>
<dbReference type="OrthoDB" id="5768758at2"/>
<keyword evidence="2" id="KW-1185">Reference proteome</keyword>
<sequence length="110" mass="12552">MAKNRSRRLRKKLFSGEFTVYGFEVTCRITEQGEINYDQFIDEFIDLVEGQNLIFGGGANHGKFDCFVMSDGRYDSPTDKERLVIENWLSNNSIFSEVKVGELVDANNGI</sequence>
<dbReference type="AlphaFoldDB" id="A0A1G8FGP3"/>
<proteinExistence type="predicted"/>
<gene>
    <name evidence="1" type="ORF">SAMN04488136_13050</name>
</gene>
<evidence type="ECO:0000313" key="1">
    <source>
        <dbReference type="EMBL" id="SDH81179.1"/>
    </source>
</evidence>